<comment type="subcellular location">
    <subcellularLocation>
        <location evidence="2 11">Cytoplasm</location>
    </subcellularLocation>
</comment>
<evidence type="ECO:0000256" key="8">
    <source>
        <dbReference type="ARBA" id="ARBA00022801"/>
    </source>
</evidence>
<evidence type="ECO:0000256" key="2">
    <source>
        <dbReference type="ARBA" id="ARBA00004496"/>
    </source>
</evidence>
<keyword evidence="5" id="KW-0479">Metal-binding</keyword>
<dbReference type="GO" id="GO:0004843">
    <property type="term" value="F:cysteine-type deubiquitinase activity"/>
    <property type="evidence" value="ECO:0000318"/>
    <property type="project" value="GO_Central"/>
</dbReference>
<dbReference type="EC" id="3.4.19.12" evidence="11"/>
<dbReference type="Pfam" id="PF21403">
    <property type="entry name" value="OTU1_UBXL"/>
    <property type="match status" value="1"/>
</dbReference>
<evidence type="ECO:0000256" key="12">
    <source>
        <dbReference type="SAM" id="MobiDB-lite"/>
    </source>
</evidence>
<keyword evidence="3 11" id="KW-0963">Cytoplasm</keyword>
<organism evidence="14 15">
    <name type="scientific">Mycosarcoma maydis</name>
    <name type="common">Corn smut fungus</name>
    <name type="synonym">Ustilago maydis</name>
    <dbReference type="NCBI Taxonomy" id="5270"/>
    <lineage>
        <taxon>Eukaryota</taxon>
        <taxon>Fungi</taxon>
        <taxon>Dikarya</taxon>
        <taxon>Basidiomycota</taxon>
        <taxon>Ustilaginomycotina</taxon>
        <taxon>Ustilaginomycetes</taxon>
        <taxon>Ustilaginales</taxon>
        <taxon>Ustilaginaceae</taxon>
        <taxon>Mycosarcoma</taxon>
    </lineage>
</organism>
<dbReference type="Pfam" id="PF24560">
    <property type="entry name" value="zf-C2H2_OTU1_C"/>
    <property type="match status" value="1"/>
</dbReference>
<evidence type="ECO:0000313" key="14">
    <source>
        <dbReference type="EMBL" id="KIS65983.1"/>
    </source>
</evidence>
<dbReference type="VEuPathDB" id="FungiDB:UMAG_06072"/>
<evidence type="ECO:0000256" key="11">
    <source>
        <dbReference type="RuleBase" id="RU367104"/>
    </source>
</evidence>
<feature type="domain" description="OTU" evidence="13">
    <location>
        <begin position="179"/>
        <end position="303"/>
    </location>
</feature>
<comment type="catalytic activity">
    <reaction evidence="1 11">
        <text>Thiol-dependent hydrolysis of ester, thioester, amide, peptide and isopeptide bonds formed by the C-terminal Gly of ubiquitin (a 76-residue protein attached to proteins as an intracellular targeting signal).</text>
        <dbReference type="EC" id="3.4.19.12"/>
    </reaction>
</comment>
<keyword evidence="4" id="KW-0645">Protease</keyword>
<proteinExistence type="predicted"/>
<dbReference type="Proteomes" id="UP000000561">
    <property type="component" value="Chromosome 21"/>
</dbReference>
<evidence type="ECO:0000259" key="13">
    <source>
        <dbReference type="PROSITE" id="PS50802"/>
    </source>
</evidence>
<dbReference type="FunCoup" id="A0A0D1CG55">
    <property type="interactions" value="190"/>
</dbReference>
<dbReference type="PANTHER" id="PTHR13312:SF0">
    <property type="entry name" value="UBIQUITIN THIOESTERASE OTU1"/>
    <property type="match status" value="1"/>
</dbReference>
<dbReference type="GO" id="GO:0005737">
    <property type="term" value="C:cytoplasm"/>
    <property type="evidence" value="ECO:0007669"/>
    <property type="project" value="UniProtKB-SubCell"/>
</dbReference>
<evidence type="ECO:0000256" key="1">
    <source>
        <dbReference type="ARBA" id="ARBA00000707"/>
    </source>
</evidence>
<keyword evidence="9 11" id="KW-0788">Thiol protease</keyword>
<reference evidence="14 15" key="1">
    <citation type="journal article" date="2006" name="Nature">
        <title>Insights from the genome of the biotrophic fungal plant pathogen Ustilago maydis.</title>
        <authorList>
            <person name="Kamper J."/>
            <person name="Kahmann R."/>
            <person name="Bolker M."/>
            <person name="Ma L.J."/>
            <person name="Brefort T."/>
            <person name="Saville B.J."/>
            <person name="Banuett F."/>
            <person name="Kronstad J.W."/>
            <person name="Gold S.E."/>
            <person name="Muller O."/>
            <person name="Perlin M.H."/>
            <person name="Wosten H.A."/>
            <person name="de Vries R."/>
            <person name="Ruiz-Herrera J."/>
            <person name="Reynaga-Pena C.G."/>
            <person name="Snetselaar K."/>
            <person name="McCann M."/>
            <person name="Perez-Martin J."/>
            <person name="Feldbrugge M."/>
            <person name="Basse C.W."/>
            <person name="Steinberg G."/>
            <person name="Ibeas J.I."/>
            <person name="Holloman W."/>
            <person name="Guzman P."/>
            <person name="Farman M."/>
            <person name="Stajich J.E."/>
            <person name="Sentandreu R."/>
            <person name="Gonzalez-Prieto J.M."/>
            <person name="Kennell J.C."/>
            <person name="Molina L."/>
            <person name="Schirawski J."/>
            <person name="Mendoza-Mendoza A."/>
            <person name="Greilinger D."/>
            <person name="Munch K."/>
            <person name="Rossel N."/>
            <person name="Scherer M."/>
            <person name="Vranes M."/>
            <person name="Ladendorf O."/>
            <person name="Vincon V."/>
            <person name="Fuchs U."/>
            <person name="Sandrock B."/>
            <person name="Meng S."/>
            <person name="Ho E.C."/>
            <person name="Cahill M.J."/>
            <person name="Boyce K.J."/>
            <person name="Klose J."/>
            <person name="Klosterman S.J."/>
            <person name="Deelstra H.J."/>
            <person name="Ortiz-Castellanos L."/>
            <person name="Li W."/>
            <person name="Sanchez-Alonso P."/>
            <person name="Schreier P.H."/>
            <person name="Hauser-Hahn I."/>
            <person name="Vaupel M."/>
            <person name="Koopmann E."/>
            <person name="Friedrich G."/>
            <person name="Voss H."/>
            <person name="Schluter T."/>
            <person name="Margolis J."/>
            <person name="Platt D."/>
            <person name="Swimmer C."/>
            <person name="Gnirke A."/>
            <person name="Chen F."/>
            <person name="Vysotskaia V."/>
            <person name="Mannhaupt G."/>
            <person name="Guldener U."/>
            <person name="Munsterkotter M."/>
            <person name="Haase D."/>
            <person name="Oesterheld M."/>
            <person name="Mewes H.W."/>
            <person name="Mauceli E.W."/>
            <person name="DeCaprio D."/>
            <person name="Wade C.M."/>
            <person name="Butler J."/>
            <person name="Young S."/>
            <person name="Jaffe D.B."/>
            <person name="Calvo S."/>
            <person name="Nusbaum C."/>
            <person name="Galagan J."/>
            <person name="Birren B.W."/>
        </authorList>
    </citation>
    <scope>NUCLEOTIDE SEQUENCE [LARGE SCALE GENOMIC DNA]</scope>
    <source>
        <strain evidence="15">DSM 14603 / FGSC 9021 / UM521</strain>
    </source>
</reference>
<keyword evidence="7 11" id="KW-0833">Ubl conjugation pathway</keyword>
<keyword evidence="10" id="KW-0862">Zinc</keyword>
<dbReference type="InterPro" id="IPR003323">
    <property type="entry name" value="OTU_dom"/>
</dbReference>
<name>A0A0D1CG55_MYCMD</name>
<dbReference type="InterPro" id="IPR057766">
    <property type="entry name" value="Znf-C2H2_OTU1-like_C"/>
</dbReference>
<dbReference type="Gene3D" id="3.10.20.90">
    <property type="entry name" value="Phosphatidylinositol 3-kinase Catalytic Subunit, Chain A, domain 1"/>
    <property type="match status" value="1"/>
</dbReference>
<dbReference type="GO" id="GO:0036503">
    <property type="term" value="P:ERAD pathway"/>
    <property type="evidence" value="ECO:0000318"/>
    <property type="project" value="GO_Central"/>
</dbReference>
<dbReference type="OMA" id="HQYTDLN"/>
<keyword evidence="15" id="KW-1185">Reference proteome</keyword>
<dbReference type="OrthoDB" id="65596at2759"/>
<dbReference type="RefSeq" id="XP_011392433.1">
    <property type="nucleotide sequence ID" value="XM_011394131.1"/>
</dbReference>
<keyword evidence="8 11" id="KW-0378">Hydrolase</keyword>
<dbReference type="SUPFAM" id="SSF54001">
    <property type="entry name" value="Cysteine proteinases"/>
    <property type="match status" value="1"/>
</dbReference>
<dbReference type="KEGG" id="uma:UMAG_06072"/>
<dbReference type="Pfam" id="PF02338">
    <property type="entry name" value="OTU"/>
    <property type="match status" value="1"/>
</dbReference>
<dbReference type="GO" id="GO:0030968">
    <property type="term" value="P:endoplasmic reticulum unfolded protein response"/>
    <property type="evidence" value="ECO:0000318"/>
    <property type="project" value="GO_Central"/>
</dbReference>
<dbReference type="CDD" id="cd22745">
    <property type="entry name" value="OTU_OTU1"/>
    <property type="match status" value="1"/>
</dbReference>
<evidence type="ECO:0000256" key="3">
    <source>
        <dbReference type="ARBA" id="ARBA00022490"/>
    </source>
</evidence>
<comment type="function">
    <text evidence="11">Hydrolase that can remove conjugated ubiquitin from proteins and may therefore play an important regulatory role at the level of protein turnover by preventing degradation.</text>
</comment>
<evidence type="ECO:0000256" key="5">
    <source>
        <dbReference type="ARBA" id="ARBA00022723"/>
    </source>
</evidence>
<dbReference type="STRING" id="237631.A0A0D1CG55"/>
<accession>A0A0D1CG55</accession>
<dbReference type="GO" id="GO:0008270">
    <property type="term" value="F:zinc ion binding"/>
    <property type="evidence" value="ECO:0007669"/>
    <property type="project" value="UniProtKB-KW"/>
</dbReference>
<feature type="compositionally biased region" description="Low complexity" evidence="12">
    <location>
        <begin position="143"/>
        <end position="157"/>
    </location>
</feature>
<evidence type="ECO:0000313" key="15">
    <source>
        <dbReference type="Proteomes" id="UP000000561"/>
    </source>
</evidence>
<sequence>MIRIRHPQGTASFRVDDNATTLGELQSYIAEQSGIAALDQELKIGYPPKSLHISKLSESVLLSSEKIGIKKGEQVIAARKAGGSGASSSCGPQPSACSSASSLSYPTTSFGAIGAPKANVSTATGPRTSYGLGARTLQDALTARAPASSTSTASTSSKPGSVADGSVSIAIASSPSSRLTLKVVPDDNSCLFNSVGYVFTQRLGSDVCQNLRQTVASEIRSDREKYPDIVLGQPRDSYISKILSPTTWGGAIELSILSHHFGVEIDSIDVATGSVHRFGEDKAYENRAIIVYSGIHYDALTLQDGTDETTVFPNLTAIGLDETEDEVLSAAKQLCQELKKRRYYTDTASFSLKCKTCGTKLKGEKQAVQHAKQTGHGDFGEV</sequence>
<dbReference type="Gene3D" id="3.90.70.80">
    <property type="match status" value="1"/>
</dbReference>
<protein>
    <recommendedName>
        <fullName evidence="11">Ubiquitin thioesterase OTU</fullName>
        <ecNumber evidence="11">3.4.19.12</ecNumber>
    </recommendedName>
</protein>
<dbReference type="InterPro" id="IPR038765">
    <property type="entry name" value="Papain-like_cys_pep_sf"/>
</dbReference>
<dbReference type="GeneID" id="23565784"/>
<evidence type="ECO:0000256" key="9">
    <source>
        <dbReference type="ARBA" id="ARBA00022807"/>
    </source>
</evidence>
<keyword evidence="6" id="KW-0863">Zinc-finger</keyword>
<evidence type="ECO:0000256" key="4">
    <source>
        <dbReference type="ARBA" id="ARBA00022670"/>
    </source>
</evidence>
<evidence type="ECO:0000256" key="7">
    <source>
        <dbReference type="ARBA" id="ARBA00022786"/>
    </source>
</evidence>
<dbReference type="PANTHER" id="PTHR13312">
    <property type="entry name" value="HIV-INDUCED PROTEIN-7-LIKE PROTEASE"/>
    <property type="match status" value="1"/>
</dbReference>
<dbReference type="InterPro" id="IPR048857">
    <property type="entry name" value="OTU1_Ubl"/>
</dbReference>
<dbReference type="InParanoid" id="A0A0D1CG55"/>
<dbReference type="FunFam" id="3.90.70.80:FF:000016">
    <property type="entry name" value="Putative ubiquitin thioesterase otu1"/>
    <property type="match status" value="1"/>
</dbReference>
<evidence type="ECO:0000256" key="6">
    <source>
        <dbReference type="ARBA" id="ARBA00022771"/>
    </source>
</evidence>
<dbReference type="eggNOG" id="KOG3288">
    <property type="taxonomic scope" value="Eukaryota"/>
</dbReference>
<dbReference type="EMBL" id="CM003160">
    <property type="protein sequence ID" value="KIS65983.1"/>
    <property type="molecule type" value="Genomic_DNA"/>
</dbReference>
<dbReference type="PROSITE" id="PS50802">
    <property type="entry name" value="OTU"/>
    <property type="match status" value="1"/>
</dbReference>
<evidence type="ECO:0000256" key="10">
    <source>
        <dbReference type="ARBA" id="ARBA00022833"/>
    </source>
</evidence>
<dbReference type="AlphaFoldDB" id="A0A0D1CG55"/>
<feature type="region of interest" description="Disordered" evidence="12">
    <location>
        <begin position="143"/>
        <end position="162"/>
    </location>
</feature>
<dbReference type="MEROPS" id="C85.007"/>
<gene>
    <name evidence="14" type="ORF">UMAG_06072</name>
</gene>